<dbReference type="GO" id="GO:0016020">
    <property type="term" value="C:membrane"/>
    <property type="evidence" value="ECO:0007669"/>
    <property type="project" value="InterPro"/>
</dbReference>
<evidence type="ECO:0000256" key="7">
    <source>
        <dbReference type="SAM" id="SignalP"/>
    </source>
</evidence>
<gene>
    <name evidence="9" type="ORF">PECAL_1P03130</name>
</gene>
<feature type="signal peptide" evidence="7">
    <location>
        <begin position="1"/>
        <end position="16"/>
    </location>
</feature>
<dbReference type="EMBL" id="CAKKNE010000001">
    <property type="protein sequence ID" value="CAH0363969.1"/>
    <property type="molecule type" value="Genomic_DNA"/>
</dbReference>
<comment type="caution">
    <text evidence="9">The sequence shown here is derived from an EMBL/GenBank/DDBJ whole genome shotgun (WGS) entry which is preliminary data.</text>
</comment>
<dbReference type="PROSITE" id="PS51469">
    <property type="entry name" value="SUN"/>
    <property type="match status" value="1"/>
</dbReference>
<dbReference type="PANTHER" id="PTHR12953">
    <property type="entry name" value="MEMBRANE PROTEIN CH1 RELATED"/>
    <property type="match status" value="1"/>
</dbReference>
<keyword evidence="2" id="KW-0812">Transmembrane</keyword>
<evidence type="ECO:0000313" key="10">
    <source>
        <dbReference type="Proteomes" id="UP000789595"/>
    </source>
</evidence>
<dbReference type="AlphaFoldDB" id="A0A8J2WR33"/>
<dbReference type="PANTHER" id="PTHR12953:SF0">
    <property type="entry name" value="SUN DOMAIN-CONTAINING OSSIFICATION FACTOR"/>
    <property type="match status" value="1"/>
</dbReference>
<dbReference type="Proteomes" id="UP000789595">
    <property type="component" value="Unassembled WGS sequence"/>
</dbReference>
<dbReference type="GO" id="GO:0012505">
    <property type="term" value="C:endomembrane system"/>
    <property type="evidence" value="ECO:0007669"/>
    <property type="project" value="UniProtKB-SubCell"/>
</dbReference>
<proteinExistence type="predicted"/>
<evidence type="ECO:0000256" key="1">
    <source>
        <dbReference type="ARBA" id="ARBA00004308"/>
    </source>
</evidence>
<dbReference type="GO" id="GO:0005737">
    <property type="term" value="C:cytoplasm"/>
    <property type="evidence" value="ECO:0007669"/>
    <property type="project" value="TreeGrafter"/>
</dbReference>
<comment type="subcellular location">
    <subcellularLocation>
        <location evidence="1">Endomembrane system</location>
    </subcellularLocation>
</comment>
<dbReference type="Pfam" id="PF07738">
    <property type="entry name" value="Sad1_UNC"/>
    <property type="match status" value="1"/>
</dbReference>
<sequence length="548" mass="59384">MRRLALLLLVAAAVRAEDPPPADAAPAATPGEEVTSPPLPPPDAEATVDEPQTEEAQPEAEETPPSVEEKPAPIMVQDVDDEDDAPAAPKKVINYASKDAGALVVEKSGTSKGFDNLLVDNKDKYGITDCGEKKYVVIGLSEDIRMTELILCQYEKYSSGVRDFDVLGSQTFPTKEWLHLGAFEATYAKREQLFVFPDPKYVRYIKVRFNTHHGDEASCTVSQLKVHGITVMEGMQDDLQRHQKELEEQMESIGEEVLPDEVEVSEEGDAKPADRKEAAEAAAAKAAEAVAELEAAEAALAVEEVRNRTRANATNATTPKNASVGSRMVDAVTGLADVVMGKANKTTTTLPDEIEVVEPVAPASADIEPIVIEVPVVEVVNASNATVSVNTTNATVAANATVSVNTTALNATAAVNATNATLPVVNATRANATAANVTLTPQQRCDYALDFKRFKTQMLAKSKGQNATAAVGTGTQFESVFKTLMDKIRAFEISHSIYELYLGHLQACYAFTLDRLDRKVDDEVSKLRAELAHVLERPRRRFRFFGRR</sequence>
<feature type="region of interest" description="Disordered" evidence="6">
    <location>
        <begin position="13"/>
        <end position="72"/>
    </location>
</feature>
<dbReference type="SUPFAM" id="SSF49785">
    <property type="entry name" value="Galactose-binding domain-like"/>
    <property type="match status" value="1"/>
</dbReference>
<evidence type="ECO:0000256" key="4">
    <source>
        <dbReference type="ARBA" id="ARBA00023136"/>
    </source>
</evidence>
<keyword evidence="3" id="KW-1133">Transmembrane helix</keyword>
<reference evidence="9" key="1">
    <citation type="submission" date="2021-11" db="EMBL/GenBank/DDBJ databases">
        <authorList>
            <consortium name="Genoscope - CEA"/>
            <person name="William W."/>
        </authorList>
    </citation>
    <scope>NUCLEOTIDE SEQUENCE</scope>
</reference>
<dbReference type="OrthoDB" id="266334at2759"/>
<keyword evidence="5" id="KW-0175">Coiled coil</keyword>
<evidence type="ECO:0000313" key="9">
    <source>
        <dbReference type="EMBL" id="CAH0363969.1"/>
    </source>
</evidence>
<evidence type="ECO:0000256" key="3">
    <source>
        <dbReference type="ARBA" id="ARBA00022989"/>
    </source>
</evidence>
<protein>
    <recommendedName>
        <fullName evidence="8">SUN domain-containing protein</fullName>
    </recommendedName>
</protein>
<dbReference type="InterPro" id="IPR008979">
    <property type="entry name" value="Galactose-bd-like_sf"/>
</dbReference>
<feature type="coiled-coil region" evidence="5">
    <location>
        <begin position="232"/>
        <end position="306"/>
    </location>
</feature>
<keyword evidence="10" id="KW-1185">Reference proteome</keyword>
<keyword evidence="7" id="KW-0732">Signal</keyword>
<feature type="chain" id="PRO_5035223005" description="SUN domain-containing protein" evidence="7">
    <location>
        <begin position="17"/>
        <end position="548"/>
    </location>
</feature>
<organism evidence="9 10">
    <name type="scientific">Pelagomonas calceolata</name>
    <dbReference type="NCBI Taxonomy" id="35677"/>
    <lineage>
        <taxon>Eukaryota</taxon>
        <taxon>Sar</taxon>
        <taxon>Stramenopiles</taxon>
        <taxon>Ochrophyta</taxon>
        <taxon>Pelagophyceae</taxon>
        <taxon>Pelagomonadales</taxon>
        <taxon>Pelagomonadaceae</taxon>
        <taxon>Pelagomonas</taxon>
    </lineage>
</organism>
<evidence type="ECO:0000259" key="8">
    <source>
        <dbReference type="PROSITE" id="PS51469"/>
    </source>
</evidence>
<feature type="domain" description="SUN" evidence="8">
    <location>
        <begin position="55"/>
        <end position="231"/>
    </location>
</feature>
<dbReference type="GO" id="GO:0034975">
    <property type="term" value="P:protein folding in endoplasmic reticulum"/>
    <property type="evidence" value="ECO:0007669"/>
    <property type="project" value="TreeGrafter"/>
</dbReference>
<dbReference type="InterPro" id="IPR012919">
    <property type="entry name" value="SUN_dom"/>
</dbReference>
<evidence type="ECO:0000256" key="5">
    <source>
        <dbReference type="SAM" id="Coils"/>
    </source>
</evidence>
<dbReference type="InterPro" id="IPR045120">
    <property type="entry name" value="Suco/Slp1-like"/>
</dbReference>
<evidence type="ECO:0000256" key="6">
    <source>
        <dbReference type="SAM" id="MobiDB-lite"/>
    </source>
</evidence>
<accession>A0A8J2WR33</accession>
<dbReference type="Gene3D" id="2.60.120.260">
    <property type="entry name" value="Galactose-binding domain-like"/>
    <property type="match status" value="1"/>
</dbReference>
<feature type="compositionally biased region" description="Acidic residues" evidence="6">
    <location>
        <begin position="46"/>
        <end position="62"/>
    </location>
</feature>
<name>A0A8J2WR33_9STRA</name>
<keyword evidence="4" id="KW-0472">Membrane</keyword>
<evidence type="ECO:0000256" key="2">
    <source>
        <dbReference type="ARBA" id="ARBA00022692"/>
    </source>
</evidence>